<evidence type="ECO:0000313" key="4">
    <source>
        <dbReference type="EMBL" id="KAK3108644.1"/>
    </source>
</evidence>
<feature type="region of interest" description="Disordered" evidence="2">
    <location>
        <begin position="167"/>
        <end position="191"/>
    </location>
</feature>
<feature type="compositionally biased region" description="Basic and acidic residues" evidence="2">
    <location>
        <begin position="171"/>
        <end position="191"/>
    </location>
</feature>
<reference evidence="4" key="1">
    <citation type="submission" date="2019-08" db="EMBL/GenBank/DDBJ databases">
        <title>The improved chromosome-level genome for the pearl oyster Pinctada fucata martensii using PacBio sequencing and Hi-C.</title>
        <authorList>
            <person name="Zheng Z."/>
        </authorList>
    </citation>
    <scope>NUCLEOTIDE SEQUENCE</scope>
    <source>
        <strain evidence="4">ZZ-2019</strain>
        <tissue evidence="4">Adductor muscle</tissue>
    </source>
</reference>
<dbReference type="InterPro" id="IPR013087">
    <property type="entry name" value="Znf_C2H2_type"/>
</dbReference>
<feature type="domain" description="C2H2-type" evidence="3">
    <location>
        <begin position="193"/>
        <end position="221"/>
    </location>
</feature>
<keyword evidence="5" id="KW-1185">Reference proteome</keyword>
<feature type="region of interest" description="Disordered" evidence="2">
    <location>
        <begin position="218"/>
        <end position="237"/>
    </location>
</feature>
<dbReference type="PROSITE" id="PS00028">
    <property type="entry name" value="ZINC_FINGER_C2H2_1"/>
    <property type="match status" value="1"/>
</dbReference>
<organism evidence="4 5">
    <name type="scientific">Pinctada imbricata</name>
    <name type="common">Atlantic pearl-oyster</name>
    <name type="synonym">Pinctada martensii</name>
    <dbReference type="NCBI Taxonomy" id="66713"/>
    <lineage>
        <taxon>Eukaryota</taxon>
        <taxon>Metazoa</taxon>
        <taxon>Spiralia</taxon>
        <taxon>Lophotrochozoa</taxon>
        <taxon>Mollusca</taxon>
        <taxon>Bivalvia</taxon>
        <taxon>Autobranchia</taxon>
        <taxon>Pteriomorphia</taxon>
        <taxon>Pterioida</taxon>
        <taxon>Pterioidea</taxon>
        <taxon>Pteriidae</taxon>
        <taxon>Pinctada</taxon>
    </lineage>
</organism>
<dbReference type="InterPro" id="IPR036236">
    <property type="entry name" value="Znf_C2H2_sf"/>
</dbReference>
<evidence type="ECO:0000256" key="2">
    <source>
        <dbReference type="SAM" id="MobiDB-lite"/>
    </source>
</evidence>
<dbReference type="Gene3D" id="3.30.160.60">
    <property type="entry name" value="Classic Zinc Finger"/>
    <property type="match status" value="1"/>
</dbReference>
<keyword evidence="1" id="KW-0863">Zinc-finger</keyword>
<dbReference type="Proteomes" id="UP001186944">
    <property type="component" value="Unassembled WGS sequence"/>
</dbReference>
<sequence length="253" mass="28769">MSVEGIKVGEVGQVPDREKLTAQVEEVDPFLHNTPPPGGGFLKAREASQGIRQRQKIGRNHLVSALGRKEVYLSHKQEKPRIKEEKDVRDDKFDIFRSPSPTEPEKPDTSNQKIPEEDGNLIERTDESKVKGVAQSSDVQVKLEKPSVEEMWEVKYEPPAIELQNSTWIVQEKEKPEPMRPKQDSDDESSKKIVCKECGKKFKSLTQLRDHFTVKHKKASSVKSSKPTEIVEEQKPTDKQDYSDLLLKVKGVC</sequence>
<dbReference type="PROSITE" id="PS50157">
    <property type="entry name" value="ZINC_FINGER_C2H2_2"/>
    <property type="match status" value="1"/>
</dbReference>
<dbReference type="AlphaFoldDB" id="A0AA88YVB2"/>
<dbReference type="SMART" id="SM00355">
    <property type="entry name" value="ZnF_C2H2"/>
    <property type="match status" value="1"/>
</dbReference>
<accession>A0AA88YVB2</accession>
<proteinExistence type="predicted"/>
<dbReference type="EMBL" id="VSWD01000001">
    <property type="protein sequence ID" value="KAK3108644.1"/>
    <property type="molecule type" value="Genomic_DNA"/>
</dbReference>
<feature type="compositionally biased region" description="Basic and acidic residues" evidence="2">
    <location>
        <begin position="121"/>
        <end position="130"/>
    </location>
</feature>
<feature type="compositionally biased region" description="Basic and acidic residues" evidence="2">
    <location>
        <begin position="77"/>
        <end position="95"/>
    </location>
</feature>
<gene>
    <name evidence="4" type="ORF">FSP39_012403</name>
</gene>
<evidence type="ECO:0000256" key="1">
    <source>
        <dbReference type="PROSITE-ProRule" id="PRU00042"/>
    </source>
</evidence>
<feature type="region of interest" description="Disordered" evidence="2">
    <location>
        <begin position="77"/>
        <end position="141"/>
    </location>
</feature>
<comment type="caution">
    <text evidence="4">The sequence shown here is derived from an EMBL/GenBank/DDBJ whole genome shotgun (WGS) entry which is preliminary data.</text>
</comment>
<dbReference type="GO" id="GO:0008270">
    <property type="term" value="F:zinc ion binding"/>
    <property type="evidence" value="ECO:0007669"/>
    <property type="project" value="UniProtKB-KW"/>
</dbReference>
<dbReference type="SUPFAM" id="SSF57667">
    <property type="entry name" value="beta-beta-alpha zinc fingers"/>
    <property type="match status" value="1"/>
</dbReference>
<name>A0AA88YVB2_PINIB</name>
<evidence type="ECO:0000259" key="3">
    <source>
        <dbReference type="PROSITE" id="PS50157"/>
    </source>
</evidence>
<keyword evidence="1" id="KW-0862">Zinc</keyword>
<evidence type="ECO:0000313" key="5">
    <source>
        <dbReference type="Proteomes" id="UP001186944"/>
    </source>
</evidence>
<protein>
    <recommendedName>
        <fullName evidence="3">C2H2-type domain-containing protein</fullName>
    </recommendedName>
</protein>
<keyword evidence="1" id="KW-0479">Metal-binding</keyword>